<sequence>MLQVKIFEAEHEEDLEESINEFFTELLPSKFISIQYQVSIAADEETADFESLYSFSAMILYRK</sequence>
<gene>
    <name evidence="1" type="ORF">L2716_11475</name>
</gene>
<dbReference type="Proteomes" id="UP001649381">
    <property type="component" value="Unassembled WGS sequence"/>
</dbReference>
<protein>
    <submittedName>
        <fullName evidence="1">Sporulation protein Cse60</fullName>
    </submittedName>
</protein>
<dbReference type="RefSeq" id="WP_236334727.1">
    <property type="nucleotide sequence ID" value="NZ_JAKIJS010000001.1"/>
</dbReference>
<dbReference type="Pfam" id="PF10957">
    <property type="entry name" value="Spore_Cse60"/>
    <property type="match status" value="1"/>
</dbReference>
<dbReference type="InterPro" id="IPR020296">
    <property type="entry name" value="Spore_Cse60"/>
</dbReference>
<reference evidence="1 2" key="1">
    <citation type="submission" date="2022-01" db="EMBL/GenBank/DDBJ databases">
        <title>Alkalihalobacillus sp. EGI L200015, a novel bacterium isolated from a salt lake sediment.</title>
        <authorList>
            <person name="Gao L."/>
            <person name="Fang B.-Z."/>
            <person name="Li W.-J."/>
        </authorList>
    </citation>
    <scope>NUCLEOTIDE SEQUENCE [LARGE SCALE GENOMIC DNA]</scope>
    <source>
        <strain evidence="1 2">KCTC 12718</strain>
    </source>
</reference>
<proteinExistence type="predicted"/>
<evidence type="ECO:0000313" key="1">
    <source>
        <dbReference type="EMBL" id="MCF6138348.1"/>
    </source>
</evidence>
<keyword evidence="2" id="KW-1185">Reference proteome</keyword>
<organism evidence="1 2">
    <name type="scientific">Pseudalkalibacillus berkeleyi</name>
    <dbReference type="NCBI Taxonomy" id="1069813"/>
    <lineage>
        <taxon>Bacteria</taxon>
        <taxon>Bacillati</taxon>
        <taxon>Bacillota</taxon>
        <taxon>Bacilli</taxon>
        <taxon>Bacillales</taxon>
        <taxon>Fictibacillaceae</taxon>
        <taxon>Pseudalkalibacillus</taxon>
    </lineage>
</organism>
<comment type="caution">
    <text evidence="1">The sequence shown here is derived from an EMBL/GenBank/DDBJ whole genome shotgun (WGS) entry which is preliminary data.</text>
</comment>
<evidence type="ECO:0000313" key="2">
    <source>
        <dbReference type="Proteomes" id="UP001649381"/>
    </source>
</evidence>
<dbReference type="EMBL" id="JAKIJS010000001">
    <property type="protein sequence ID" value="MCF6138348.1"/>
    <property type="molecule type" value="Genomic_DNA"/>
</dbReference>
<accession>A0ABS9H3A9</accession>
<name>A0ABS9H3A9_9BACL</name>